<dbReference type="EMBL" id="SMOL01000004">
    <property type="protein sequence ID" value="KAB2635642.1"/>
    <property type="molecule type" value="Genomic_DNA"/>
</dbReference>
<reference evidence="2 3" key="3">
    <citation type="submission" date="2019-11" db="EMBL/GenBank/DDBJ databases">
        <title>A de novo genome assembly of a pear dwarfing rootstock.</title>
        <authorList>
            <person name="Wang F."/>
            <person name="Wang J."/>
            <person name="Li S."/>
            <person name="Zhang Y."/>
            <person name="Fang M."/>
            <person name="Ma L."/>
            <person name="Zhao Y."/>
            <person name="Jiang S."/>
        </authorList>
    </citation>
    <scope>NUCLEOTIDE SEQUENCE [LARGE SCALE GENOMIC DNA]</scope>
    <source>
        <strain evidence="2">S2</strain>
        <tissue evidence="2">Leaf</tissue>
    </source>
</reference>
<dbReference type="Proteomes" id="UP000327157">
    <property type="component" value="Chromosome 5"/>
</dbReference>
<gene>
    <name evidence="2" type="ORF">D8674_026176</name>
</gene>
<keyword evidence="3" id="KW-1185">Reference proteome</keyword>
<feature type="compositionally biased region" description="Acidic residues" evidence="1">
    <location>
        <begin position="1"/>
        <end position="18"/>
    </location>
</feature>
<evidence type="ECO:0000313" key="3">
    <source>
        <dbReference type="Proteomes" id="UP000327157"/>
    </source>
</evidence>
<feature type="region of interest" description="Disordered" evidence="1">
    <location>
        <begin position="1"/>
        <end position="42"/>
    </location>
</feature>
<reference evidence="3" key="2">
    <citation type="submission" date="2019-10" db="EMBL/GenBank/DDBJ databases">
        <title>A de novo genome assembly of a pear dwarfing rootstock.</title>
        <authorList>
            <person name="Wang F."/>
            <person name="Wang J."/>
            <person name="Li S."/>
            <person name="Zhang Y."/>
            <person name="Fang M."/>
            <person name="Ma L."/>
            <person name="Zhao Y."/>
            <person name="Jiang S."/>
        </authorList>
    </citation>
    <scope>NUCLEOTIDE SEQUENCE [LARGE SCALE GENOMIC DNA]</scope>
</reference>
<evidence type="ECO:0000313" key="2">
    <source>
        <dbReference type="EMBL" id="KAB2635642.1"/>
    </source>
</evidence>
<reference evidence="2 3" key="1">
    <citation type="submission" date="2019-09" db="EMBL/GenBank/DDBJ databases">
        <authorList>
            <person name="Ou C."/>
        </authorList>
    </citation>
    <scope>NUCLEOTIDE SEQUENCE [LARGE SCALE GENOMIC DNA]</scope>
    <source>
        <strain evidence="2">S2</strain>
        <tissue evidence="2">Leaf</tissue>
    </source>
</reference>
<name>A0A5N5IAY6_9ROSA</name>
<accession>A0A5N5IAY6</accession>
<dbReference type="AlphaFoldDB" id="A0A5N5IAY6"/>
<proteinExistence type="predicted"/>
<protein>
    <submittedName>
        <fullName evidence="2">Uncharacterized protein</fullName>
    </submittedName>
</protein>
<evidence type="ECO:0000256" key="1">
    <source>
        <dbReference type="SAM" id="MobiDB-lite"/>
    </source>
</evidence>
<sequence>MDDMDDIMEEDVRAEDEFGGGNQHGATSEIHESWNGGTKEGEDDHMAILPYVAPLREPLLSPSQPLLLFGTEILMSNVWQWVFIDQDSPPQNSKSVWRLGN</sequence>
<comment type="caution">
    <text evidence="2">The sequence shown here is derived from an EMBL/GenBank/DDBJ whole genome shotgun (WGS) entry which is preliminary data.</text>
</comment>
<organism evidence="2 3">
    <name type="scientific">Pyrus ussuriensis x Pyrus communis</name>
    <dbReference type="NCBI Taxonomy" id="2448454"/>
    <lineage>
        <taxon>Eukaryota</taxon>
        <taxon>Viridiplantae</taxon>
        <taxon>Streptophyta</taxon>
        <taxon>Embryophyta</taxon>
        <taxon>Tracheophyta</taxon>
        <taxon>Spermatophyta</taxon>
        <taxon>Magnoliopsida</taxon>
        <taxon>eudicotyledons</taxon>
        <taxon>Gunneridae</taxon>
        <taxon>Pentapetalae</taxon>
        <taxon>rosids</taxon>
        <taxon>fabids</taxon>
        <taxon>Rosales</taxon>
        <taxon>Rosaceae</taxon>
        <taxon>Amygdaloideae</taxon>
        <taxon>Maleae</taxon>
        <taxon>Pyrus</taxon>
    </lineage>
</organism>